<feature type="transmembrane region" description="Helical" evidence="1">
    <location>
        <begin position="108"/>
        <end position="128"/>
    </location>
</feature>
<feature type="transmembrane region" description="Helical" evidence="1">
    <location>
        <begin position="81"/>
        <end position="102"/>
    </location>
</feature>
<keyword evidence="1" id="KW-1133">Transmembrane helix</keyword>
<evidence type="ECO:0000313" key="3">
    <source>
        <dbReference type="Proteomes" id="UP000323594"/>
    </source>
</evidence>
<dbReference type="Proteomes" id="UP000323594">
    <property type="component" value="Chromosome"/>
</dbReference>
<keyword evidence="1" id="KW-0812">Transmembrane</keyword>
<sequence>MKQILNILAGYKTILLGVCKFLLIAGGCLVIGFVIVYPLWWLATTMPKTYTVITLGIFGIILLYTISKKLIRSYKKNPRRLLLILLKNFVLIVGLFFTSYLVLLQQRLFALLFFLLLIGIYGFLAFGISEKEPIQSI</sequence>
<organism evidence="2 3">
    <name type="scientific">Treponema phagedenis</name>
    <dbReference type="NCBI Taxonomy" id="162"/>
    <lineage>
        <taxon>Bacteria</taxon>
        <taxon>Pseudomonadati</taxon>
        <taxon>Spirochaetota</taxon>
        <taxon>Spirochaetia</taxon>
        <taxon>Spirochaetales</taxon>
        <taxon>Treponemataceae</taxon>
        <taxon>Treponema</taxon>
    </lineage>
</organism>
<feature type="transmembrane region" description="Helical" evidence="1">
    <location>
        <begin position="21"/>
        <end position="43"/>
    </location>
</feature>
<protein>
    <submittedName>
        <fullName evidence="2">Uncharacterized protein</fullName>
    </submittedName>
</protein>
<accession>A0AAE6M7J0</accession>
<gene>
    <name evidence="2" type="ORF">FUT82_07620</name>
</gene>
<reference evidence="2 3" key="1">
    <citation type="submission" date="2019-08" db="EMBL/GenBank/DDBJ databases">
        <authorList>
            <person name="Kuhnert P."/>
        </authorList>
    </citation>
    <scope>NUCLEOTIDE SEQUENCE [LARGE SCALE GENOMIC DNA]</scope>
    <source>
        <strain evidence="2 3">B36.5</strain>
    </source>
</reference>
<dbReference type="GeneID" id="57752952"/>
<dbReference type="RefSeq" id="WP_002696040.1">
    <property type="nucleotide sequence ID" value="NZ_CP042813.1"/>
</dbReference>
<dbReference type="AlphaFoldDB" id="A0AAE6M7J0"/>
<proteinExistence type="predicted"/>
<evidence type="ECO:0000256" key="1">
    <source>
        <dbReference type="SAM" id="Phobius"/>
    </source>
</evidence>
<name>A0AAE6M7J0_TREPH</name>
<keyword evidence="1" id="KW-0472">Membrane</keyword>
<dbReference type="EMBL" id="CP042817">
    <property type="protein sequence ID" value="QEJ97875.1"/>
    <property type="molecule type" value="Genomic_DNA"/>
</dbReference>
<feature type="transmembrane region" description="Helical" evidence="1">
    <location>
        <begin position="49"/>
        <end position="66"/>
    </location>
</feature>
<evidence type="ECO:0000313" key="2">
    <source>
        <dbReference type="EMBL" id="QEJ97875.1"/>
    </source>
</evidence>